<feature type="compositionally biased region" description="Acidic residues" evidence="3">
    <location>
        <begin position="168"/>
        <end position="179"/>
    </location>
</feature>
<dbReference type="Proteomes" id="UP000324748">
    <property type="component" value="Unassembled WGS sequence"/>
</dbReference>
<comment type="subcellular location">
    <subcellularLocation>
        <location evidence="1">Nucleus</location>
    </subcellularLocation>
</comment>
<dbReference type="PANTHER" id="PTHR22812">
    <property type="entry name" value="CHROMOBOX PROTEIN"/>
    <property type="match status" value="1"/>
</dbReference>
<feature type="region of interest" description="Disordered" evidence="3">
    <location>
        <begin position="139"/>
        <end position="247"/>
    </location>
</feature>
<evidence type="ECO:0000313" key="7">
    <source>
        <dbReference type="Proteomes" id="UP000324748"/>
    </source>
</evidence>
<dbReference type="Pfam" id="PF01393">
    <property type="entry name" value="Chromo_shadow"/>
    <property type="match status" value="1"/>
</dbReference>
<organism evidence="5 7">
    <name type="scientific">Puccinia graminis f. sp. tritici</name>
    <dbReference type="NCBI Taxonomy" id="56615"/>
    <lineage>
        <taxon>Eukaryota</taxon>
        <taxon>Fungi</taxon>
        <taxon>Dikarya</taxon>
        <taxon>Basidiomycota</taxon>
        <taxon>Pucciniomycotina</taxon>
        <taxon>Pucciniomycetes</taxon>
        <taxon>Pucciniales</taxon>
        <taxon>Pucciniaceae</taxon>
        <taxon>Puccinia</taxon>
    </lineage>
</organism>
<dbReference type="GO" id="GO:0005634">
    <property type="term" value="C:nucleus"/>
    <property type="evidence" value="ECO:0007669"/>
    <property type="project" value="UniProtKB-SubCell"/>
</dbReference>
<protein>
    <recommendedName>
        <fullName evidence="4">Chromo domain-containing protein</fullName>
    </recommendedName>
</protein>
<dbReference type="InterPro" id="IPR008251">
    <property type="entry name" value="Chromo_shadow_dom"/>
</dbReference>
<dbReference type="SUPFAM" id="SSF54160">
    <property type="entry name" value="Chromo domain-like"/>
    <property type="match status" value="2"/>
</dbReference>
<evidence type="ECO:0000259" key="4">
    <source>
        <dbReference type="PROSITE" id="PS50013"/>
    </source>
</evidence>
<feature type="compositionally biased region" description="Low complexity" evidence="3">
    <location>
        <begin position="28"/>
        <end position="40"/>
    </location>
</feature>
<evidence type="ECO:0000313" key="8">
    <source>
        <dbReference type="Proteomes" id="UP000325313"/>
    </source>
</evidence>
<dbReference type="EMBL" id="VDEP01000061">
    <property type="protein sequence ID" value="KAA1134450.1"/>
    <property type="molecule type" value="Genomic_DNA"/>
</dbReference>
<dbReference type="InterPro" id="IPR016197">
    <property type="entry name" value="Chromo-like_dom_sf"/>
</dbReference>
<dbReference type="EMBL" id="VSWC01000132">
    <property type="protein sequence ID" value="KAA1079629.1"/>
    <property type="molecule type" value="Genomic_DNA"/>
</dbReference>
<dbReference type="SMART" id="SM00298">
    <property type="entry name" value="CHROMO"/>
    <property type="match status" value="1"/>
</dbReference>
<dbReference type="Gene3D" id="2.40.50.40">
    <property type="match status" value="2"/>
</dbReference>
<dbReference type="InterPro" id="IPR051219">
    <property type="entry name" value="Heterochromatin_chromo-domain"/>
</dbReference>
<accession>A0A5B0MUR0</accession>
<feature type="compositionally biased region" description="Basic and acidic residues" evidence="3">
    <location>
        <begin position="211"/>
        <end position="227"/>
    </location>
</feature>
<dbReference type="Proteomes" id="UP000325313">
    <property type="component" value="Unassembled WGS sequence"/>
</dbReference>
<dbReference type="SMART" id="SM00300">
    <property type="entry name" value="ChSh"/>
    <property type="match status" value="1"/>
</dbReference>
<proteinExistence type="predicted"/>
<gene>
    <name evidence="5" type="ORF">PGT21_018052</name>
    <name evidence="6" type="ORF">PGTUg99_002334</name>
</gene>
<feature type="compositionally biased region" description="Acidic residues" evidence="3">
    <location>
        <begin position="65"/>
        <end position="90"/>
    </location>
</feature>
<evidence type="ECO:0000256" key="3">
    <source>
        <dbReference type="SAM" id="MobiDB-lite"/>
    </source>
</evidence>
<feature type="region of interest" description="Disordered" evidence="3">
    <location>
        <begin position="259"/>
        <end position="278"/>
    </location>
</feature>
<dbReference type="Pfam" id="PF00385">
    <property type="entry name" value="Chromo"/>
    <property type="match status" value="1"/>
</dbReference>
<reference evidence="7 8" key="1">
    <citation type="submission" date="2019-05" db="EMBL/GenBank/DDBJ databases">
        <title>Emergence of the Ug99 lineage of the wheat stem rust pathogen through somatic hybridization.</title>
        <authorList>
            <person name="Li F."/>
            <person name="Upadhyaya N.M."/>
            <person name="Sperschneider J."/>
            <person name="Matny O."/>
            <person name="Nguyen-Phuc H."/>
            <person name="Mago R."/>
            <person name="Raley C."/>
            <person name="Miller M.E."/>
            <person name="Silverstein K.A.T."/>
            <person name="Henningsen E."/>
            <person name="Hirsch C.D."/>
            <person name="Visser B."/>
            <person name="Pretorius Z.A."/>
            <person name="Steffenson B.J."/>
            <person name="Schwessinger B."/>
            <person name="Dodds P.N."/>
            <person name="Figueroa M."/>
        </authorList>
    </citation>
    <scope>NUCLEOTIDE SEQUENCE [LARGE SCALE GENOMIC DNA]</scope>
    <source>
        <strain evidence="5">21-0</strain>
        <strain evidence="6 8">Ug99</strain>
    </source>
</reference>
<dbReference type="CDD" id="cd00024">
    <property type="entry name" value="CD_CSD"/>
    <property type="match status" value="1"/>
</dbReference>
<dbReference type="PROSITE" id="PS50013">
    <property type="entry name" value="CHROMO_2"/>
    <property type="match status" value="1"/>
</dbReference>
<dbReference type="InterPro" id="IPR000953">
    <property type="entry name" value="Chromo/chromo_shadow_dom"/>
</dbReference>
<evidence type="ECO:0000256" key="2">
    <source>
        <dbReference type="ARBA" id="ARBA00023242"/>
    </source>
</evidence>
<evidence type="ECO:0000256" key="1">
    <source>
        <dbReference type="ARBA" id="ARBA00004123"/>
    </source>
</evidence>
<sequence length="324" mass="36652">MSGRGKRNSAASTYSSSKKRRERERSPSSESQQESDSKASPRQKSNKSSEKSKANGSKKSKNAESSDEDKEQDDGEGDDDDEDEEEEYEVETIKKHRKIGSKIEYLVGWKGYPSSDDSWEPVEHLVGAVEILKRYQATHNLQPISKGGRVSDVSAKSASKRSAKGDDQSDDSDDDDEEDQQKNRKRKRLSQGKIKSTIAPLRKNGTGGPTKADRDSVKNRKPVRSETEESESESVSDEHWHERHKKLSSWEDLIRSVRTIEKPSVEDSEGSEKEQGKTDDTINVCLLWKTGRVSWISNKIARDKLPQKMLDFYEAHLQFTTTEP</sequence>
<comment type="caution">
    <text evidence="5">The sequence shown here is derived from an EMBL/GenBank/DDBJ whole genome shotgun (WGS) entry which is preliminary data.</text>
</comment>
<name>A0A5B0MUR0_PUCGR</name>
<keyword evidence="2" id="KW-0539">Nucleus</keyword>
<feature type="region of interest" description="Disordered" evidence="3">
    <location>
        <begin position="1"/>
        <end position="97"/>
    </location>
</feature>
<dbReference type="InterPro" id="IPR023780">
    <property type="entry name" value="Chromo_domain"/>
</dbReference>
<keyword evidence="7" id="KW-1185">Reference proteome</keyword>
<evidence type="ECO:0000313" key="5">
    <source>
        <dbReference type="EMBL" id="KAA1079629.1"/>
    </source>
</evidence>
<dbReference type="GO" id="GO:0006338">
    <property type="term" value="P:chromatin remodeling"/>
    <property type="evidence" value="ECO:0007669"/>
    <property type="project" value="UniProtKB-ARBA"/>
</dbReference>
<dbReference type="AlphaFoldDB" id="A0A5B0MUR0"/>
<feature type="domain" description="Chromo" evidence="4">
    <location>
        <begin position="88"/>
        <end position="147"/>
    </location>
</feature>
<dbReference type="OrthoDB" id="2507021at2759"/>
<evidence type="ECO:0000313" key="6">
    <source>
        <dbReference type="EMBL" id="KAA1134450.1"/>
    </source>
</evidence>